<feature type="region of interest" description="Disordered" evidence="2">
    <location>
        <begin position="84"/>
        <end position="180"/>
    </location>
</feature>
<keyword evidence="6" id="KW-1185">Reference proteome</keyword>
<name>A0ABD3QLS0_9STRA</name>
<keyword evidence="1" id="KW-0175">Coiled coil</keyword>
<evidence type="ECO:0000256" key="3">
    <source>
        <dbReference type="SAM" id="SignalP"/>
    </source>
</evidence>
<evidence type="ECO:0000313" key="6">
    <source>
        <dbReference type="Proteomes" id="UP001530400"/>
    </source>
</evidence>
<evidence type="ECO:0000313" key="4">
    <source>
        <dbReference type="EMBL" id="KAL3781893.1"/>
    </source>
</evidence>
<comment type="caution">
    <text evidence="5">The sequence shown here is derived from an EMBL/GenBank/DDBJ whole genome shotgun (WGS) entry which is preliminary data.</text>
</comment>
<keyword evidence="3" id="KW-0732">Signal</keyword>
<dbReference type="AlphaFoldDB" id="A0ABD3QLS0"/>
<reference evidence="5 6" key="1">
    <citation type="submission" date="2024-10" db="EMBL/GenBank/DDBJ databases">
        <title>Updated reference genomes for cyclostephanoid diatoms.</title>
        <authorList>
            <person name="Roberts W.R."/>
            <person name="Alverson A.J."/>
        </authorList>
    </citation>
    <scope>NUCLEOTIDE SEQUENCE [LARGE SCALE GENOMIC DNA]</scope>
    <source>
        <strain evidence="5 6">AJA010-31</strain>
    </source>
</reference>
<feature type="signal peptide" evidence="3">
    <location>
        <begin position="1"/>
        <end position="19"/>
    </location>
</feature>
<feature type="chain" id="PRO_5044724948" evidence="3">
    <location>
        <begin position="20"/>
        <end position="594"/>
    </location>
</feature>
<dbReference type="EMBL" id="JALLPJ020000828">
    <property type="protein sequence ID" value="KAL3781893.1"/>
    <property type="molecule type" value="Genomic_DNA"/>
</dbReference>
<evidence type="ECO:0000313" key="5">
    <source>
        <dbReference type="EMBL" id="KAL3800939.1"/>
    </source>
</evidence>
<dbReference type="Proteomes" id="UP001530400">
    <property type="component" value="Unassembled WGS sequence"/>
</dbReference>
<feature type="region of interest" description="Disordered" evidence="2">
    <location>
        <begin position="307"/>
        <end position="326"/>
    </location>
</feature>
<sequence>MPSLTELIAASVLLTPTLGFNNPKLTASIPSYGRACYLPPYGTVSRSSIVVSARSYDDYQYGDDDYTDGGNYWSNPLAKLDRYPSPSSSSASLSLARGTSREAGSRETSYNGFIKDEVTVSGGRAGAPRKQPTDWWETKRMDDDIYDDDEDDEYYDDDEYGLPPPSRSRSSFRTGAPPPPRPVRDFYNKLFWFGFDPSQTRATDRTMFGGTRGKFNAMALLRDREMRQQQQMNRRSLRGKRSYEPAIQNFGDVREWNERKMGNSPAGGKDVGDDAVVEHMEEISDMNREMAMDAEFDPVMMEGPYDDYWEDDVAPSRTERGRRSRRDRFYEDDEDDDFDFELERRSSSRRRRGGRSGRGERRRGWFSLPESARERAAAYDRSIGLGPDYDDDDDLDDEYDTRRSRRRSGYAYKMSRDELDYEDDYDFDDDVIDVRPKRSLSRRRSWEERAMEMDRIPPRSVSAWGPNGRADRDAQSMAAIDAEREIEKASKYLEKKEDMVDDAKEEVISLKALKLTPSLHSDASFYEKQLERGRETREAKSELGYILRDIEDASRILRMAKAERDAAVKKLERLKSKHWALLSEYDAVRSFEMD</sequence>
<gene>
    <name evidence="5" type="ORF">ACHAWO_000072</name>
    <name evidence="4" type="ORF">ACHAWO_010055</name>
</gene>
<proteinExistence type="predicted"/>
<organism evidence="5 6">
    <name type="scientific">Cyclotella atomus</name>
    <dbReference type="NCBI Taxonomy" id="382360"/>
    <lineage>
        <taxon>Eukaryota</taxon>
        <taxon>Sar</taxon>
        <taxon>Stramenopiles</taxon>
        <taxon>Ochrophyta</taxon>
        <taxon>Bacillariophyta</taxon>
        <taxon>Coscinodiscophyceae</taxon>
        <taxon>Thalassiosirophycidae</taxon>
        <taxon>Stephanodiscales</taxon>
        <taxon>Stephanodiscaceae</taxon>
        <taxon>Cyclotella</taxon>
    </lineage>
</organism>
<evidence type="ECO:0000256" key="2">
    <source>
        <dbReference type="SAM" id="MobiDB-lite"/>
    </source>
</evidence>
<protein>
    <submittedName>
        <fullName evidence="5">Uncharacterized protein</fullName>
    </submittedName>
</protein>
<evidence type="ECO:0000256" key="1">
    <source>
        <dbReference type="SAM" id="Coils"/>
    </source>
</evidence>
<feature type="compositionally biased region" description="Acidic residues" evidence="2">
    <location>
        <begin position="388"/>
        <end position="399"/>
    </location>
</feature>
<accession>A0ABD3QLS0</accession>
<feature type="compositionally biased region" description="Low complexity" evidence="2">
    <location>
        <begin position="84"/>
        <end position="96"/>
    </location>
</feature>
<feature type="coiled-coil region" evidence="1">
    <location>
        <begin position="479"/>
        <end position="513"/>
    </location>
</feature>
<dbReference type="EMBL" id="JALLPJ020000149">
    <property type="protein sequence ID" value="KAL3800939.1"/>
    <property type="molecule type" value="Genomic_DNA"/>
</dbReference>
<feature type="compositionally biased region" description="Acidic residues" evidence="2">
    <location>
        <begin position="144"/>
        <end position="160"/>
    </location>
</feature>
<feature type="region of interest" description="Disordered" evidence="2">
    <location>
        <begin position="340"/>
        <end position="407"/>
    </location>
</feature>